<sequence length="230" mass="24812">MPGGTGNVGEGIVRAFLHAGATVVVPSRSQERLDHLAELIDPQLGNRLIRLQAGYGTFAEATELAEKIVADHGRMDHAVPSIGGWWMGKALWQVSENDWQQHFVETTTSHFAVARAFVPRLDAAGSYTLIAGFAAREPYPQAGIISMHGAAMLMMREALSVDLGGRRRVNNLLLGPIINRSRPNGDPSWLTADQVGEAAVAVALAPSVQDESITLGTVEELRNELARMRA</sequence>
<dbReference type="SUPFAM" id="SSF51735">
    <property type="entry name" value="NAD(P)-binding Rossmann-fold domains"/>
    <property type="match status" value="1"/>
</dbReference>
<gene>
    <name evidence="3" type="ORF">JK363_17815</name>
</gene>
<dbReference type="InterPro" id="IPR002347">
    <property type="entry name" value="SDR_fam"/>
</dbReference>
<dbReference type="PANTHER" id="PTHR43669">
    <property type="entry name" value="5-KETO-D-GLUCONATE 5-REDUCTASE"/>
    <property type="match status" value="1"/>
</dbReference>
<reference evidence="3 4" key="1">
    <citation type="submission" date="2021-01" db="EMBL/GenBank/DDBJ databases">
        <title>WGS of actinomycetes isolated from Thailand.</title>
        <authorList>
            <person name="Thawai C."/>
        </authorList>
    </citation>
    <scope>NUCLEOTIDE SEQUENCE [LARGE SCALE GENOMIC DNA]</scope>
    <source>
        <strain evidence="3 4">CA1R205</strain>
    </source>
</reference>
<evidence type="ECO:0000256" key="2">
    <source>
        <dbReference type="ARBA" id="ARBA00023002"/>
    </source>
</evidence>
<dbReference type="Gene3D" id="3.40.50.720">
    <property type="entry name" value="NAD(P)-binding Rossmann-like Domain"/>
    <property type="match status" value="1"/>
</dbReference>
<comment type="similarity">
    <text evidence="1">Belongs to the short-chain dehydrogenases/reductases (SDR) family.</text>
</comment>
<keyword evidence="2" id="KW-0560">Oxidoreductase</keyword>
<evidence type="ECO:0000313" key="4">
    <source>
        <dbReference type="Proteomes" id="UP000634229"/>
    </source>
</evidence>
<comment type="caution">
    <text evidence="3">The sequence shown here is derived from an EMBL/GenBank/DDBJ whole genome shotgun (WGS) entry which is preliminary data.</text>
</comment>
<proteinExistence type="inferred from homology"/>
<dbReference type="RefSeq" id="WP_201875895.1">
    <property type="nucleotide sequence ID" value="NZ_JAERRF010000009.1"/>
</dbReference>
<protein>
    <submittedName>
        <fullName evidence="3">SDR family oxidoreductase</fullName>
    </submittedName>
</protein>
<dbReference type="InterPro" id="IPR036291">
    <property type="entry name" value="NAD(P)-bd_dom_sf"/>
</dbReference>
<dbReference type="EMBL" id="JAERRF010000009">
    <property type="protein sequence ID" value="MBL1098485.1"/>
    <property type="molecule type" value="Genomic_DNA"/>
</dbReference>
<name>A0ABS1NF34_9ACTN</name>
<accession>A0ABS1NF34</accession>
<evidence type="ECO:0000313" key="3">
    <source>
        <dbReference type="EMBL" id="MBL1098485.1"/>
    </source>
</evidence>
<evidence type="ECO:0000256" key="1">
    <source>
        <dbReference type="ARBA" id="ARBA00006484"/>
    </source>
</evidence>
<organism evidence="3 4">
    <name type="scientific">Streptomyces coffeae</name>
    <dbReference type="NCBI Taxonomy" id="621382"/>
    <lineage>
        <taxon>Bacteria</taxon>
        <taxon>Bacillati</taxon>
        <taxon>Actinomycetota</taxon>
        <taxon>Actinomycetes</taxon>
        <taxon>Kitasatosporales</taxon>
        <taxon>Streptomycetaceae</taxon>
        <taxon>Streptomyces</taxon>
    </lineage>
</organism>
<dbReference type="Pfam" id="PF13561">
    <property type="entry name" value="adh_short_C2"/>
    <property type="match status" value="1"/>
</dbReference>
<dbReference type="Proteomes" id="UP000634229">
    <property type="component" value="Unassembled WGS sequence"/>
</dbReference>
<keyword evidence="4" id="KW-1185">Reference proteome</keyword>
<dbReference type="PANTHER" id="PTHR43669:SF3">
    <property type="entry name" value="ALCOHOL DEHYDROGENASE, PUTATIVE (AFU_ORTHOLOGUE AFUA_3G03445)-RELATED"/>
    <property type="match status" value="1"/>
</dbReference>